<dbReference type="GO" id="GO:0005886">
    <property type="term" value="C:plasma membrane"/>
    <property type="evidence" value="ECO:0007669"/>
    <property type="project" value="UniProtKB-SubCell"/>
</dbReference>
<keyword evidence="5 12" id="KW-0064">Aspartyl protease</keyword>
<feature type="disulfide bond" evidence="11">
    <location>
        <begin position="437"/>
        <end position="473"/>
    </location>
</feature>
<dbReference type="SUPFAM" id="SSF50630">
    <property type="entry name" value="Acid proteases"/>
    <property type="match status" value="1"/>
</dbReference>
<dbReference type="GO" id="GO:0006508">
    <property type="term" value="P:proteolysis"/>
    <property type="evidence" value="ECO:0007669"/>
    <property type="project" value="UniProtKB-KW"/>
</dbReference>
<feature type="chain" id="PRO_5020759669" description="Peptidase A1 domain-containing protein" evidence="14">
    <location>
        <begin position="17"/>
        <end position="566"/>
    </location>
</feature>
<evidence type="ECO:0000256" key="6">
    <source>
        <dbReference type="ARBA" id="ARBA00022801"/>
    </source>
</evidence>
<dbReference type="GO" id="GO:0004190">
    <property type="term" value="F:aspartic-type endopeptidase activity"/>
    <property type="evidence" value="ECO:0007669"/>
    <property type="project" value="UniProtKB-KW"/>
</dbReference>
<dbReference type="PANTHER" id="PTHR47966:SF75">
    <property type="entry name" value="ENDOPEPTIDASE (CTSD), PUTATIVE (AFU_ORTHOLOGUE AFUA_4G07040)-RELATED"/>
    <property type="match status" value="1"/>
</dbReference>
<evidence type="ECO:0000256" key="2">
    <source>
        <dbReference type="ARBA" id="ARBA00007447"/>
    </source>
</evidence>
<dbReference type="Gene3D" id="2.40.70.10">
    <property type="entry name" value="Acid Proteases"/>
    <property type="match status" value="2"/>
</dbReference>
<dbReference type="InParanoid" id="A0A4Q1BV96"/>
<evidence type="ECO:0000256" key="13">
    <source>
        <dbReference type="SAM" id="MobiDB-lite"/>
    </source>
</evidence>
<sequence>MLGEILLLILASLVYGAPVKDHLHKVQLRRAPIVRSGENVHMAFQRHANQAIRRHARMIGREQPSDDDLLDRMKKREDYLLATGQIEKRLWFPPSSNDPEGQKGKRLWFPPEGTEGPSPAVPQIQEDLFGGDGFGHSGDKSKATNVQTAVQATTTVTESGSNANGFSEADLQALEDDSLTKSTSNLVTGGLPYIIEDNDEGYLCEIQAGTPPKSFLMIMDTGSSDTWLPDAACSNCGSHLTLGTDTSSTFKASDQVFTVTYGSGEVNGTLCQDDLTIAGMTLKAHTFGTVTSESSQFSKTFADGLMGLAFDTLSQQRVDTPVESLVQAGLIKEGILGIALGRVADGQNDGELVFGQADSSKLDASTTQTLPVTSQNGFWQVALGAVTVNGKVVSQQRQAILDTGTTLLLAPQQDATAYHAQIPGARDEGQGMFSIPCTTDAVVEMTFGNVAFQIDPRDLIFQPLNNADPTGQCLSSVMAGTVTDDQTWLMGDVLLKNLYMATDVGQRTISLSARTDTPGSSSVGKQINNDAAMSMPGMTSAARGKVTLLSKLGLLGMAGIGYILVL</sequence>
<protein>
    <recommendedName>
        <fullName evidence="15">Peptidase A1 domain-containing protein</fullName>
    </recommendedName>
</protein>
<dbReference type="EMBL" id="SDIL01000004">
    <property type="protein sequence ID" value="RXK42074.1"/>
    <property type="molecule type" value="Genomic_DNA"/>
</dbReference>
<dbReference type="InterPro" id="IPR021109">
    <property type="entry name" value="Peptidase_aspartic_dom_sf"/>
</dbReference>
<dbReference type="FunFam" id="2.40.70.10:FF:000008">
    <property type="entry name" value="Cathepsin D"/>
    <property type="match status" value="1"/>
</dbReference>
<keyword evidence="11" id="KW-1015">Disulfide bond</keyword>
<gene>
    <name evidence="16" type="ORF">M231_00796</name>
</gene>
<keyword evidence="6 12" id="KW-0378">Hydrolase</keyword>
<dbReference type="PANTHER" id="PTHR47966">
    <property type="entry name" value="BETA-SITE APP-CLEAVING ENZYME, ISOFORM A-RELATED"/>
    <property type="match status" value="1"/>
</dbReference>
<keyword evidence="4 12" id="KW-0645">Protease</keyword>
<evidence type="ECO:0000256" key="1">
    <source>
        <dbReference type="ARBA" id="ARBA00004236"/>
    </source>
</evidence>
<dbReference type="AlphaFoldDB" id="A0A4Q1BV96"/>
<evidence type="ECO:0000256" key="4">
    <source>
        <dbReference type="ARBA" id="ARBA00022670"/>
    </source>
</evidence>
<dbReference type="InterPro" id="IPR033121">
    <property type="entry name" value="PEPTIDASE_A1"/>
</dbReference>
<dbReference type="Proteomes" id="UP000289152">
    <property type="component" value="Unassembled WGS sequence"/>
</dbReference>
<feature type="region of interest" description="Disordered" evidence="13">
    <location>
        <begin position="91"/>
        <end position="118"/>
    </location>
</feature>
<dbReference type="FunCoup" id="A0A4Q1BV96">
    <property type="interactions" value="35"/>
</dbReference>
<evidence type="ECO:0000256" key="3">
    <source>
        <dbReference type="ARBA" id="ARBA00022475"/>
    </source>
</evidence>
<evidence type="ECO:0000256" key="14">
    <source>
        <dbReference type="SAM" id="SignalP"/>
    </source>
</evidence>
<dbReference type="VEuPathDB" id="FungiDB:TREMEDRAFT_66993"/>
<proteinExistence type="inferred from homology"/>
<evidence type="ECO:0000313" key="17">
    <source>
        <dbReference type="Proteomes" id="UP000289152"/>
    </source>
</evidence>
<organism evidence="16 17">
    <name type="scientific">Tremella mesenterica</name>
    <name type="common">Jelly fungus</name>
    <dbReference type="NCBI Taxonomy" id="5217"/>
    <lineage>
        <taxon>Eukaryota</taxon>
        <taxon>Fungi</taxon>
        <taxon>Dikarya</taxon>
        <taxon>Basidiomycota</taxon>
        <taxon>Agaricomycotina</taxon>
        <taxon>Tremellomycetes</taxon>
        <taxon>Tremellales</taxon>
        <taxon>Tremellaceae</taxon>
        <taxon>Tremella</taxon>
    </lineage>
</organism>
<evidence type="ECO:0000313" key="16">
    <source>
        <dbReference type="EMBL" id="RXK42074.1"/>
    </source>
</evidence>
<dbReference type="InterPro" id="IPR001461">
    <property type="entry name" value="Aspartic_peptidase_A1"/>
</dbReference>
<dbReference type="STRING" id="5217.A0A4Q1BV96"/>
<evidence type="ECO:0000256" key="10">
    <source>
        <dbReference type="PIRSR" id="PIRSR601461-1"/>
    </source>
</evidence>
<accession>A0A4Q1BV96</accession>
<evidence type="ECO:0000256" key="8">
    <source>
        <dbReference type="ARBA" id="ARBA00023180"/>
    </source>
</evidence>
<evidence type="ECO:0000256" key="9">
    <source>
        <dbReference type="ARBA" id="ARBA00023288"/>
    </source>
</evidence>
<evidence type="ECO:0000259" key="15">
    <source>
        <dbReference type="PROSITE" id="PS51767"/>
    </source>
</evidence>
<reference evidence="16 17" key="1">
    <citation type="submission" date="2016-06" db="EMBL/GenBank/DDBJ databases">
        <title>Evolution of pathogenesis and genome organization in the Tremellales.</title>
        <authorList>
            <person name="Cuomo C."/>
            <person name="Litvintseva A."/>
            <person name="Heitman J."/>
            <person name="Chen Y."/>
            <person name="Sun S."/>
            <person name="Springer D."/>
            <person name="Dromer F."/>
            <person name="Young S."/>
            <person name="Zeng Q."/>
            <person name="Chapman S."/>
            <person name="Gujja S."/>
            <person name="Saif S."/>
            <person name="Birren B."/>
        </authorList>
    </citation>
    <scope>NUCLEOTIDE SEQUENCE [LARGE SCALE GENOMIC DNA]</scope>
    <source>
        <strain evidence="16 17">ATCC 28783</strain>
    </source>
</reference>
<keyword evidence="14" id="KW-0732">Signal</keyword>
<dbReference type="FunFam" id="2.40.70.10:FF:000060">
    <property type="entry name" value="Aspartic-type endopeptidase ctsD"/>
    <property type="match status" value="1"/>
</dbReference>
<dbReference type="InterPro" id="IPR001969">
    <property type="entry name" value="Aspartic_peptidase_AS"/>
</dbReference>
<keyword evidence="9" id="KW-0449">Lipoprotein</keyword>
<feature type="domain" description="Peptidase A1" evidence="15">
    <location>
        <begin position="202"/>
        <end position="512"/>
    </location>
</feature>
<name>A0A4Q1BV96_TREME</name>
<evidence type="ECO:0000256" key="7">
    <source>
        <dbReference type="ARBA" id="ARBA00023136"/>
    </source>
</evidence>
<dbReference type="OrthoDB" id="2747330at2759"/>
<feature type="active site" evidence="10">
    <location>
        <position position="220"/>
    </location>
</feature>
<keyword evidence="3" id="KW-1003">Cell membrane</keyword>
<dbReference type="PROSITE" id="PS51767">
    <property type="entry name" value="PEPTIDASE_A1"/>
    <property type="match status" value="1"/>
</dbReference>
<keyword evidence="8" id="KW-0325">Glycoprotein</keyword>
<dbReference type="Pfam" id="PF00026">
    <property type="entry name" value="Asp"/>
    <property type="match status" value="1"/>
</dbReference>
<dbReference type="PROSITE" id="PS00141">
    <property type="entry name" value="ASP_PROTEASE"/>
    <property type="match status" value="1"/>
</dbReference>
<evidence type="ECO:0000256" key="12">
    <source>
        <dbReference type="RuleBase" id="RU000454"/>
    </source>
</evidence>
<dbReference type="PRINTS" id="PR00792">
    <property type="entry name" value="PEPSIN"/>
</dbReference>
<dbReference type="InterPro" id="IPR034164">
    <property type="entry name" value="Pepsin-like_dom"/>
</dbReference>
<dbReference type="CDD" id="cd05471">
    <property type="entry name" value="pepsin_like"/>
    <property type="match status" value="1"/>
</dbReference>
<feature type="active site" evidence="10">
    <location>
        <position position="402"/>
    </location>
</feature>
<comment type="similarity">
    <text evidence="2 12">Belongs to the peptidase A1 family.</text>
</comment>
<evidence type="ECO:0000256" key="5">
    <source>
        <dbReference type="ARBA" id="ARBA00022750"/>
    </source>
</evidence>
<comment type="subcellular location">
    <subcellularLocation>
        <location evidence="1">Cell membrane</location>
    </subcellularLocation>
</comment>
<feature type="signal peptide" evidence="14">
    <location>
        <begin position="1"/>
        <end position="16"/>
    </location>
</feature>
<evidence type="ECO:0000256" key="11">
    <source>
        <dbReference type="PIRSR" id="PIRSR601461-2"/>
    </source>
</evidence>
<keyword evidence="17" id="KW-1185">Reference proteome</keyword>
<keyword evidence="7" id="KW-0472">Membrane</keyword>
<comment type="caution">
    <text evidence="16">The sequence shown here is derived from an EMBL/GenBank/DDBJ whole genome shotgun (WGS) entry which is preliminary data.</text>
</comment>